<evidence type="ECO:0000313" key="5">
    <source>
        <dbReference type="Proteomes" id="UP001567537"/>
    </source>
</evidence>
<dbReference type="InterPro" id="IPR041664">
    <property type="entry name" value="AAA_16"/>
</dbReference>
<dbReference type="SUPFAM" id="SSF46894">
    <property type="entry name" value="C-terminal effector domain of the bipartite response regulators"/>
    <property type="match status" value="1"/>
</dbReference>
<dbReference type="Gene3D" id="1.10.10.10">
    <property type="entry name" value="Winged helix-like DNA-binding domain superfamily/Winged helix DNA-binding domain"/>
    <property type="match status" value="1"/>
</dbReference>
<keyword evidence="1" id="KW-0547">Nucleotide-binding</keyword>
<comment type="caution">
    <text evidence="4">The sequence shown here is derived from an EMBL/GenBank/DDBJ whole genome shotgun (WGS) entry which is preliminary data.</text>
</comment>
<reference evidence="4 5" key="1">
    <citation type="journal article" date="2021" name="Res Sq">
        <title>Streptomyces Pimoensis sp. nov., Isolated From the Taklimakan Desert in Xinjiang, China.</title>
        <authorList>
            <person name="Zhang P."/>
            <person name="Luo X."/>
            <person name="Luo X."/>
            <person name="Liu Z."/>
            <person name="Xia Z."/>
            <person name="Wan C."/>
            <person name="zhang L."/>
        </authorList>
    </citation>
    <scope>NUCLEOTIDE SEQUENCE [LARGE SCALE GENOMIC DNA]</scope>
    <source>
        <strain evidence="4 5">TRM75549</strain>
    </source>
</reference>
<dbReference type="Proteomes" id="UP001567537">
    <property type="component" value="Unassembled WGS sequence"/>
</dbReference>
<dbReference type="SMART" id="SM00421">
    <property type="entry name" value="HTH_LUXR"/>
    <property type="match status" value="1"/>
</dbReference>
<dbReference type="SUPFAM" id="SSF52540">
    <property type="entry name" value="P-loop containing nucleoside triphosphate hydrolases"/>
    <property type="match status" value="1"/>
</dbReference>
<evidence type="ECO:0000256" key="2">
    <source>
        <dbReference type="ARBA" id="ARBA00022840"/>
    </source>
</evidence>
<protein>
    <submittedName>
        <fullName evidence="4">AAA family ATPase</fullName>
    </submittedName>
</protein>
<dbReference type="PANTHER" id="PTHR16305">
    <property type="entry name" value="TESTICULAR SOLUBLE ADENYLYL CYCLASE"/>
    <property type="match status" value="1"/>
</dbReference>
<accession>A0ABV4J313</accession>
<name>A0ABV4J313_9ACTN</name>
<gene>
    <name evidence="4" type="ORF">KYY02_22215</name>
</gene>
<dbReference type="Pfam" id="PF13191">
    <property type="entry name" value="AAA_16"/>
    <property type="match status" value="1"/>
</dbReference>
<dbReference type="PRINTS" id="PR00038">
    <property type="entry name" value="HTHLUXR"/>
</dbReference>
<dbReference type="PROSITE" id="PS50043">
    <property type="entry name" value="HTH_LUXR_2"/>
    <property type="match status" value="1"/>
</dbReference>
<evidence type="ECO:0000259" key="3">
    <source>
        <dbReference type="PROSITE" id="PS50043"/>
    </source>
</evidence>
<sequence length="951" mass="102222">MWRMRQEFLLLQRDREIDLIRTGVRQAQGGDGAVIMFEGSHGAGKTSLLTAARQEAEKSGLQVFQARAGELERGFAWVVVRQLFEHCLNAEDRMPCDGLLAGPAALAGSIFDYADPDRISEPPQGDAGLYRILHGLYWLCKNLSSAAPLMLLIDDAHHADTASLRFVNYLVNRLEGSGVLLVLTHAPDVPVTAQELLLSVSRSPLARHAVLDPLDRESVREAITVRLGGTPHEDVTAACLTASDGNPLHLMELLDEMGRRGIAPEKPAADTVPSLTPARIAKEVTRLLHRLPSSAQALAYAVAVLGDDADSGHCAAVAALDDNAVLQAADALREADILNPGVPYGFRRSVVRQIVYAQMSSEARNGVHGRAAHSLHAAGADLTTVAEHLCRTEPGRDPWAVRTLRAAAVEAMRRAEAAKATRYLRRALADSAAERDPWILGQLGSAELRARQATAIEHLREALRRTHAPVVRSRLRLELGLALTASARYEEALALLANTGSSGPGPTSTESVEQTARTAAAVVSRIIPGRRRAGLRIGGTAPRSHVAIEALSRGRPSHRVARLAAAALADGVPSCDEDTELTDAIVAAWAMNQCDGAESAERVLRDTARKAFDAGQLLASATAWSMLSGVLLDTGRLMEAESAARQLLRQQGDCSLMLACVPLAAAALTHCLIETDRLPEAENILRDNALSEGLPQTALFVPLRIARVRLHLRQDRFQVGLRELAECRDQARQEGWLYPSAPCEYLSDATRALSITIGPRAAHKLAVDVTERARAFGAARPLAAALRTQGEIVGGEEGLEMLENADHLLMSTPYQLERARILVALGAALRRQGRRGAARRRLKEGMDMAHRTGASVLEATASAELRLAGVRQIRSAQQPAPLTPAEERVAHKAAAGLSNREISQALFVTVKTVEWHLSQAYAKLGIAKRGELSRALATGSSPSDDDICSSA</sequence>
<proteinExistence type="predicted"/>
<dbReference type="Pfam" id="PF00196">
    <property type="entry name" value="GerE"/>
    <property type="match status" value="1"/>
</dbReference>
<dbReference type="PANTHER" id="PTHR16305:SF35">
    <property type="entry name" value="TRANSCRIPTIONAL ACTIVATOR DOMAIN"/>
    <property type="match status" value="1"/>
</dbReference>
<dbReference type="InterPro" id="IPR027417">
    <property type="entry name" value="P-loop_NTPase"/>
</dbReference>
<dbReference type="InterPro" id="IPR016032">
    <property type="entry name" value="Sig_transdc_resp-reg_C-effctor"/>
</dbReference>
<dbReference type="InterPro" id="IPR036388">
    <property type="entry name" value="WH-like_DNA-bd_sf"/>
</dbReference>
<evidence type="ECO:0000256" key="1">
    <source>
        <dbReference type="ARBA" id="ARBA00022741"/>
    </source>
</evidence>
<dbReference type="EMBL" id="JAHWZY010000024">
    <property type="protein sequence ID" value="MEZ3181304.1"/>
    <property type="molecule type" value="Genomic_DNA"/>
</dbReference>
<organism evidence="4 5">
    <name type="scientific">Streptomyces pimonensis</name>
    <dbReference type="NCBI Taxonomy" id="2860288"/>
    <lineage>
        <taxon>Bacteria</taxon>
        <taxon>Bacillati</taxon>
        <taxon>Actinomycetota</taxon>
        <taxon>Actinomycetes</taxon>
        <taxon>Kitasatosporales</taxon>
        <taxon>Streptomycetaceae</taxon>
        <taxon>Streptomyces</taxon>
    </lineage>
</organism>
<dbReference type="CDD" id="cd06170">
    <property type="entry name" value="LuxR_C_like"/>
    <property type="match status" value="1"/>
</dbReference>
<feature type="domain" description="HTH luxR-type" evidence="3">
    <location>
        <begin position="875"/>
        <end position="940"/>
    </location>
</feature>
<evidence type="ECO:0000313" key="4">
    <source>
        <dbReference type="EMBL" id="MEZ3181304.1"/>
    </source>
</evidence>
<dbReference type="InterPro" id="IPR000792">
    <property type="entry name" value="Tscrpt_reg_LuxR_C"/>
</dbReference>
<keyword evidence="5" id="KW-1185">Reference proteome</keyword>
<dbReference type="Gene3D" id="1.25.40.10">
    <property type="entry name" value="Tetratricopeptide repeat domain"/>
    <property type="match status" value="1"/>
</dbReference>
<dbReference type="InterPro" id="IPR011990">
    <property type="entry name" value="TPR-like_helical_dom_sf"/>
</dbReference>
<keyword evidence="2" id="KW-0067">ATP-binding</keyword>